<dbReference type="InterPro" id="IPR036634">
    <property type="entry name" value="PRD_sf"/>
</dbReference>
<dbReference type="EMBL" id="VUMT01000007">
    <property type="protein sequence ID" value="MSS63468.1"/>
    <property type="molecule type" value="Genomic_DNA"/>
</dbReference>
<dbReference type="InterPro" id="IPR004341">
    <property type="entry name" value="CAT_RNA-bd_dom"/>
</dbReference>
<reference evidence="8 9" key="1">
    <citation type="submission" date="2019-08" db="EMBL/GenBank/DDBJ databases">
        <title>In-depth cultivation of the pig gut microbiome towards novel bacterial diversity and tailored functional studies.</title>
        <authorList>
            <person name="Wylensek D."/>
            <person name="Hitch T.C.A."/>
            <person name="Clavel T."/>
        </authorList>
    </citation>
    <scope>NUCLEOTIDE SEQUENCE [LARGE SCALE GENOMIC DNA]</scope>
    <source>
        <strain evidence="8 9">WCA-693-APC-MOT-I</strain>
    </source>
</reference>
<dbReference type="Proteomes" id="UP000482209">
    <property type="component" value="Unassembled WGS sequence"/>
</dbReference>
<keyword evidence="2" id="KW-0694">RNA-binding</keyword>
<sequence>MYEITKVINNNIVCSIDSNGKEIILRGLGIGFQKKKRDCIDKEKVEKVYRIADKEVSSKLQELLEEIPLEYVSTCTDIIDYAKQSLTRRLNDNIYITLTDHISFAIERKNQNLEYKNALLSEIKSFYPKEYEIGLNAVEIIKERLSVELSCDEAAFIALHIVNAELDTDMCNMVSITEMIQSIIEIVECYYKKELKKDTLHFDRFITHLKYFGQRVFQNKITKDDDMTFQKMVREHFVKEYECAEQIRNFVEETYHKRITEEEMIFLTVHLRRIITES</sequence>
<dbReference type="Gene3D" id="2.30.24.10">
    <property type="entry name" value="CAT RNA-binding domain"/>
    <property type="match status" value="1"/>
</dbReference>
<evidence type="ECO:0000259" key="7">
    <source>
        <dbReference type="PROSITE" id="PS51372"/>
    </source>
</evidence>
<comment type="similarity">
    <text evidence="6">Belongs to the transcriptional antiterminator BglG family.</text>
</comment>
<evidence type="ECO:0000313" key="9">
    <source>
        <dbReference type="Proteomes" id="UP000482209"/>
    </source>
</evidence>
<dbReference type="InterPro" id="IPR001550">
    <property type="entry name" value="Transcrpt_antitermin_CS"/>
</dbReference>
<protein>
    <submittedName>
        <fullName evidence="8">PRD domain-containing protein</fullName>
    </submittedName>
</protein>
<accession>A0A6L5XZ34</accession>
<dbReference type="InterPro" id="IPR050661">
    <property type="entry name" value="BglG_antiterminators"/>
</dbReference>
<dbReference type="Pfam" id="PF00874">
    <property type="entry name" value="PRD"/>
    <property type="match status" value="2"/>
</dbReference>
<keyword evidence="5" id="KW-0804">Transcription</keyword>
<dbReference type="Pfam" id="PF03123">
    <property type="entry name" value="CAT_RBD"/>
    <property type="match status" value="1"/>
</dbReference>
<dbReference type="RefSeq" id="WP_154518813.1">
    <property type="nucleotide sequence ID" value="NZ_VUMT01000007.1"/>
</dbReference>
<feature type="domain" description="PRD" evidence="7">
    <location>
        <begin position="66"/>
        <end position="171"/>
    </location>
</feature>
<dbReference type="GO" id="GO:0003723">
    <property type="term" value="F:RNA binding"/>
    <property type="evidence" value="ECO:0007669"/>
    <property type="project" value="UniProtKB-KW"/>
</dbReference>
<evidence type="ECO:0000256" key="1">
    <source>
        <dbReference type="ARBA" id="ARBA00022737"/>
    </source>
</evidence>
<comment type="caution">
    <text evidence="8">The sequence shown here is derived from an EMBL/GenBank/DDBJ whole genome shotgun (WGS) entry which is preliminary data.</text>
</comment>
<dbReference type="SMART" id="SM01061">
    <property type="entry name" value="CAT_RBD"/>
    <property type="match status" value="1"/>
</dbReference>
<evidence type="ECO:0000256" key="3">
    <source>
        <dbReference type="ARBA" id="ARBA00023015"/>
    </source>
</evidence>
<keyword evidence="3" id="KW-0805">Transcription regulation</keyword>
<keyword evidence="1" id="KW-0677">Repeat</keyword>
<dbReference type="PROSITE" id="PS51372">
    <property type="entry name" value="PRD_2"/>
    <property type="match status" value="2"/>
</dbReference>
<proteinExistence type="inferred from homology"/>
<dbReference type="AlphaFoldDB" id="A0A6L5XZ34"/>
<dbReference type="GO" id="GO:0045893">
    <property type="term" value="P:positive regulation of DNA-templated transcription"/>
    <property type="evidence" value="ECO:0007669"/>
    <property type="project" value="InterPro"/>
</dbReference>
<keyword evidence="4" id="KW-0010">Activator</keyword>
<evidence type="ECO:0000313" key="8">
    <source>
        <dbReference type="EMBL" id="MSS63468.1"/>
    </source>
</evidence>
<dbReference type="PROSITE" id="PS00654">
    <property type="entry name" value="PRD_1"/>
    <property type="match status" value="1"/>
</dbReference>
<dbReference type="InterPro" id="IPR036650">
    <property type="entry name" value="CAT_RNA-bd_dom_sf"/>
</dbReference>
<dbReference type="Gene3D" id="1.10.1790.10">
    <property type="entry name" value="PRD domain"/>
    <property type="match status" value="2"/>
</dbReference>
<evidence type="ECO:0000256" key="5">
    <source>
        <dbReference type="ARBA" id="ARBA00023163"/>
    </source>
</evidence>
<dbReference type="NCBIfam" id="NF046042">
    <property type="entry name" value="LicT"/>
    <property type="match status" value="1"/>
</dbReference>
<dbReference type="SUPFAM" id="SSF50151">
    <property type="entry name" value="SacY-like RNA-binding domain"/>
    <property type="match status" value="1"/>
</dbReference>
<evidence type="ECO:0000256" key="4">
    <source>
        <dbReference type="ARBA" id="ARBA00023159"/>
    </source>
</evidence>
<dbReference type="PANTHER" id="PTHR30185:SF15">
    <property type="entry name" value="CRYPTIC BETA-GLUCOSIDE BGL OPERON ANTITERMINATOR"/>
    <property type="match status" value="1"/>
</dbReference>
<feature type="domain" description="PRD" evidence="7">
    <location>
        <begin position="172"/>
        <end position="278"/>
    </location>
</feature>
<dbReference type="SUPFAM" id="SSF63520">
    <property type="entry name" value="PTS-regulatory domain, PRD"/>
    <property type="match status" value="2"/>
</dbReference>
<gene>
    <name evidence="8" type="ORF">FYJ58_06195</name>
</gene>
<dbReference type="InterPro" id="IPR011608">
    <property type="entry name" value="PRD"/>
</dbReference>
<organism evidence="8 9">
    <name type="scientific">Velocimicrobium porci</name>
    <dbReference type="NCBI Taxonomy" id="2606634"/>
    <lineage>
        <taxon>Bacteria</taxon>
        <taxon>Bacillati</taxon>
        <taxon>Bacillota</taxon>
        <taxon>Clostridia</taxon>
        <taxon>Lachnospirales</taxon>
        <taxon>Lachnospiraceae</taxon>
        <taxon>Velocimicrobium</taxon>
    </lineage>
</organism>
<keyword evidence="9" id="KW-1185">Reference proteome</keyword>
<name>A0A6L5XZ34_9FIRM</name>
<evidence type="ECO:0000256" key="2">
    <source>
        <dbReference type="ARBA" id="ARBA00022884"/>
    </source>
</evidence>
<dbReference type="PANTHER" id="PTHR30185">
    <property type="entry name" value="CRYPTIC BETA-GLUCOSIDE BGL OPERON ANTITERMINATOR"/>
    <property type="match status" value="1"/>
</dbReference>
<evidence type="ECO:0000256" key="6">
    <source>
        <dbReference type="ARBA" id="ARBA00038510"/>
    </source>
</evidence>